<accession>A0A4R8UJ58</accession>
<dbReference type="GO" id="GO:0071916">
    <property type="term" value="F:dipeptide transmembrane transporter activity"/>
    <property type="evidence" value="ECO:0007669"/>
    <property type="project" value="TreeGrafter"/>
</dbReference>
<dbReference type="Gene3D" id="1.10.3720.10">
    <property type="entry name" value="MetI-like"/>
    <property type="match status" value="1"/>
</dbReference>
<evidence type="ECO:0000256" key="7">
    <source>
        <dbReference type="RuleBase" id="RU363032"/>
    </source>
</evidence>
<protein>
    <submittedName>
        <fullName evidence="9">ABC transporter permease</fullName>
    </submittedName>
</protein>
<feature type="transmembrane region" description="Helical" evidence="7">
    <location>
        <begin position="103"/>
        <end position="124"/>
    </location>
</feature>
<dbReference type="InterPro" id="IPR000515">
    <property type="entry name" value="MetI-like"/>
</dbReference>
<evidence type="ECO:0000313" key="10">
    <source>
        <dbReference type="Proteomes" id="UP000297866"/>
    </source>
</evidence>
<organism evidence="9 10">
    <name type="scientific">Cryobacterium tagatosivorans</name>
    <dbReference type="NCBI Taxonomy" id="1259199"/>
    <lineage>
        <taxon>Bacteria</taxon>
        <taxon>Bacillati</taxon>
        <taxon>Actinomycetota</taxon>
        <taxon>Actinomycetes</taxon>
        <taxon>Micrococcales</taxon>
        <taxon>Microbacteriaceae</taxon>
        <taxon>Cryobacterium</taxon>
    </lineage>
</organism>
<dbReference type="EMBL" id="SOEZ01000007">
    <property type="protein sequence ID" value="TFB56360.1"/>
    <property type="molecule type" value="Genomic_DNA"/>
</dbReference>
<keyword evidence="6 7" id="KW-0472">Membrane</keyword>
<dbReference type="AlphaFoldDB" id="A0A4R8UJ58"/>
<evidence type="ECO:0000256" key="6">
    <source>
        <dbReference type="ARBA" id="ARBA00023136"/>
    </source>
</evidence>
<proteinExistence type="inferred from homology"/>
<dbReference type="Pfam" id="PF00528">
    <property type="entry name" value="BPD_transp_1"/>
    <property type="match status" value="1"/>
</dbReference>
<sequence length="336" mass="36088">MYVAQLVIRRVLLMIPILLGVTLVTFLLTQVIPSDPAAAIAGDTATDAQVEAVRQRLGLDQPIWVQYVTYVSRLVSGDLGTSIYTQRPISSEIGVYLTATIELATVGILIAVILGGTLGVLAAVHRGTWVDRFGRLFAIFGASMPVFWLALLLVLVFYSLLGWLPGGGRFSMSVAQPAPITQFLVIDSIARGNLTALGDALWHLALPAVTLGIMGAGSLARVMRASMLDVLSQEYIRAARAKGLTRKRVLYVHGVRNALVPLVTVAGLVYGALLGGAVLTESVFSWPGLGRYAVSAMFRKDFPALMAVVIIIAIAYAIVNLVVDVLYVFLNPTIRR</sequence>
<keyword evidence="2 7" id="KW-0813">Transport</keyword>
<keyword evidence="3" id="KW-1003">Cell membrane</keyword>
<comment type="caution">
    <text evidence="9">The sequence shown here is derived from an EMBL/GenBank/DDBJ whole genome shotgun (WGS) entry which is preliminary data.</text>
</comment>
<dbReference type="Pfam" id="PF19300">
    <property type="entry name" value="BPD_transp_1_N"/>
    <property type="match status" value="1"/>
</dbReference>
<feature type="transmembrane region" description="Helical" evidence="7">
    <location>
        <begin position="136"/>
        <end position="161"/>
    </location>
</feature>
<feature type="transmembrane region" description="Helical" evidence="7">
    <location>
        <begin position="304"/>
        <end position="330"/>
    </location>
</feature>
<reference evidence="9 10" key="1">
    <citation type="submission" date="2019-03" db="EMBL/GenBank/DDBJ databases">
        <title>Genomics of glacier-inhabiting Cryobacterium strains.</title>
        <authorList>
            <person name="Liu Q."/>
            <person name="Xin Y.-H."/>
        </authorList>
    </citation>
    <scope>NUCLEOTIDE SEQUENCE [LARGE SCALE GENOMIC DNA]</scope>
    <source>
        <strain evidence="9 10">Sr47</strain>
    </source>
</reference>
<evidence type="ECO:0000256" key="5">
    <source>
        <dbReference type="ARBA" id="ARBA00022989"/>
    </source>
</evidence>
<dbReference type="GO" id="GO:0005886">
    <property type="term" value="C:plasma membrane"/>
    <property type="evidence" value="ECO:0007669"/>
    <property type="project" value="UniProtKB-SubCell"/>
</dbReference>
<dbReference type="CDD" id="cd06261">
    <property type="entry name" value="TM_PBP2"/>
    <property type="match status" value="1"/>
</dbReference>
<comment type="subcellular location">
    <subcellularLocation>
        <location evidence="1 7">Cell membrane</location>
        <topology evidence="1 7">Multi-pass membrane protein</topology>
    </subcellularLocation>
</comment>
<evidence type="ECO:0000313" key="9">
    <source>
        <dbReference type="EMBL" id="TFB56360.1"/>
    </source>
</evidence>
<comment type="similarity">
    <text evidence="7">Belongs to the binding-protein-dependent transport system permease family.</text>
</comment>
<keyword evidence="10" id="KW-1185">Reference proteome</keyword>
<feature type="transmembrane region" description="Helical" evidence="7">
    <location>
        <begin position="12"/>
        <end position="32"/>
    </location>
</feature>
<feature type="domain" description="ABC transmembrane type-1" evidence="8">
    <location>
        <begin position="97"/>
        <end position="323"/>
    </location>
</feature>
<feature type="transmembrane region" description="Helical" evidence="7">
    <location>
        <begin position="258"/>
        <end position="284"/>
    </location>
</feature>
<evidence type="ECO:0000259" key="8">
    <source>
        <dbReference type="PROSITE" id="PS50928"/>
    </source>
</evidence>
<dbReference type="InterPro" id="IPR035906">
    <property type="entry name" value="MetI-like_sf"/>
</dbReference>
<evidence type="ECO:0000256" key="4">
    <source>
        <dbReference type="ARBA" id="ARBA00022692"/>
    </source>
</evidence>
<name>A0A4R8UJ58_9MICO</name>
<evidence type="ECO:0000256" key="1">
    <source>
        <dbReference type="ARBA" id="ARBA00004651"/>
    </source>
</evidence>
<dbReference type="PANTHER" id="PTHR43163:SF6">
    <property type="entry name" value="DIPEPTIDE TRANSPORT SYSTEM PERMEASE PROTEIN DPPB-RELATED"/>
    <property type="match status" value="1"/>
</dbReference>
<dbReference type="PANTHER" id="PTHR43163">
    <property type="entry name" value="DIPEPTIDE TRANSPORT SYSTEM PERMEASE PROTEIN DPPB-RELATED"/>
    <property type="match status" value="1"/>
</dbReference>
<keyword evidence="4 7" id="KW-0812">Transmembrane</keyword>
<evidence type="ECO:0000256" key="3">
    <source>
        <dbReference type="ARBA" id="ARBA00022475"/>
    </source>
</evidence>
<dbReference type="SUPFAM" id="SSF161098">
    <property type="entry name" value="MetI-like"/>
    <property type="match status" value="1"/>
</dbReference>
<dbReference type="RefSeq" id="WP_134487024.1">
    <property type="nucleotide sequence ID" value="NZ_SOEZ01000007.1"/>
</dbReference>
<dbReference type="InterPro" id="IPR045621">
    <property type="entry name" value="BPD_transp_1_N"/>
</dbReference>
<dbReference type="Proteomes" id="UP000297866">
    <property type="component" value="Unassembled WGS sequence"/>
</dbReference>
<gene>
    <name evidence="9" type="ORF">E3O23_01100</name>
</gene>
<dbReference type="PROSITE" id="PS50928">
    <property type="entry name" value="ABC_TM1"/>
    <property type="match status" value="1"/>
</dbReference>
<evidence type="ECO:0000256" key="2">
    <source>
        <dbReference type="ARBA" id="ARBA00022448"/>
    </source>
</evidence>
<keyword evidence="5 7" id="KW-1133">Transmembrane helix</keyword>
<feature type="transmembrane region" description="Helical" evidence="7">
    <location>
        <begin position="200"/>
        <end position="220"/>
    </location>
</feature>
<dbReference type="OrthoDB" id="9778910at2"/>